<organism evidence="1 2">
    <name type="scientific">Nelumbo nucifera</name>
    <name type="common">Sacred lotus</name>
    <dbReference type="NCBI Taxonomy" id="4432"/>
    <lineage>
        <taxon>Eukaryota</taxon>
        <taxon>Viridiplantae</taxon>
        <taxon>Streptophyta</taxon>
        <taxon>Embryophyta</taxon>
        <taxon>Tracheophyta</taxon>
        <taxon>Spermatophyta</taxon>
        <taxon>Magnoliopsida</taxon>
        <taxon>Proteales</taxon>
        <taxon>Nelumbonaceae</taxon>
        <taxon>Nelumbo</taxon>
    </lineage>
</organism>
<comment type="caution">
    <text evidence="1">The sequence shown here is derived from an EMBL/GenBank/DDBJ whole genome shotgun (WGS) entry which is preliminary data.</text>
</comment>
<dbReference type="Proteomes" id="UP000607653">
    <property type="component" value="Unassembled WGS sequence"/>
</dbReference>
<keyword evidence="2" id="KW-1185">Reference proteome</keyword>
<dbReference type="SUPFAM" id="SSF56281">
    <property type="entry name" value="Metallo-hydrolase/oxidoreductase"/>
    <property type="match status" value="1"/>
</dbReference>
<gene>
    <name evidence="1" type="ORF">HUJ06_011083</name>
</gene>
<evidence type="ECO:0000313" key="1">
    <source>
        <dbReference type="EMBL" id="DAD32232.1"/>
    </source>
</evidence>
<protein>
    <submittedName>
        <fullName evidence="1">Uncharacterized protein</fullName>
    </submittedName>
</protein>
<dbReference type="InterPro" id="IPR036866">
    <property type="entry name" value="RibonucZ/Hydroxyglut_hydro"/>
</dbReference>
<accession>A0A822YIC3</accession>
<dbReference type="InterPro" id="IPR050698">
    <property type="entry name" value="MBL"/>
</dbReference>
<sequence>MVIECLVLGAGQEVGKSCVVVSIGGKSIMCDCGMHIGYLDERRYPDFSLISESGDFDNALTCIIITHLYETSLYLIQTNKQTNTCTQTSTVFNSISTLFNLFNSTFSVIWIMWETSLTSLRSVDIGARFT</sequence>
<dbReference type="EMBL" id="DUZY01000003">
    <property type="protein sequence ID" value="DAD32232.1"/>
    <property type="molecule type" value="Genomic_DNA"/>
</dbReference>
<name>A0A822YIC3_NELNU</name>
<dbReference type="PANTHER" id="PTHR11203:SF37">
    <property type="entry name" value="INTEGRATOR COMPLEX SUBUNIT 11"/>
    <property type="match status" value="1"/>
</dbReference>
<evidence type="ECO:0000313" key="2">
    <source>
        <dbReference type="Proteomes" id="UP000607653"/>
    </source>
</evidence>
<reference evidence="1 2" key="1">
    <citation type="journal article" date="2020" name="Mol. Biol. Evol.">
        <title>Distinct Expression and Methylation Patterns for Genes with Different Fates following a Single Whole-Genome Duplication in Flowering Plants.</title>
        <authorList>
            <person name="Shi T."/>
            <person name="Rahmani R.S."/>
            <person name="Gugger P.F."/>
            <person name="Wang M."/>
            <person name="Li H."/>
            <person name="Zhang Y."/>
            <person name="Li Z."/>
            <person name="Wang Q."/>
            <person name="Van de Peer Y."/>
            <person name="Marchal K."/>
            <person name="Chen J."/>
        </authorList>
    </citation>
    <scope>NUCLEOTIDE SEQUENCE [LARGE SCALE GENOMIC DNA]</scope>
    <source>
        <tissue evidence="1">Leaf</tissue>
    </source>
</reference>
<proteinExistence type="predicted"/>
<dbReference type="PANTHER" id="PTHR11203">
    <property type="entry name" value="CLEAVAGE AND POLYADENYLATION SPECIFICITY FACTOR FAMILY MEMBER"/>
    <property type="match status" value="1"/>
</dbReference>
<dbReference type="AlphaFoldDB" id="A0A822YIC3"/>
<dbReference type="Gene3D" id="3.60.15.10">
    <property type="entry name" value="Ribonuclease Z/Hydroxyacylglutathione hydrolase-like"/>
    <property type="match status" value="1"/>
</dbReference>